<dbReference type="Proteomes" id="UP001642540">
    <property type="component" value="Unassembled WGS sequence"/>
</dbReference>
<accession>A0ABP1RAZ7</accession>
<keyword evidence="1" id="KW-1133">Transmembrane helix</keyword>
<proteinExistence type="predicted"/>
<evidence type="ECO:0000313" key="3">
    <source>
        <dbReference type="Proteomes" id="UP001642540"/>
    </source>
</evidence>
<dbReference type="EMBL" id="CAXLJM020000065">
    <property type="protein sequence ID" value="CAL8121091.1"/>
    <property type="molecule type" value="Genomic_DNA"/>
</dbReference>
<keyword evidence="1" id="KW-0472">Membrane</keyword>
<organism evidence="2 3">
    <name type="scientific">Orchesella dallaii</name>
    <dbReference type="NCBI Taxonomy" id="48710"/>
    <lineage>
        <taxon>Eukaryota</taxon>
        <taxon>Metazoa</taxon>
        <taxon>Ecdysozoa</taxon>
        <taxon>Arthropoda</taxon>
        <taxon>Hexapoda</taxon>
        <taxon>Collembola</taxon>
        <taxon>Entomobryomorpha</taxon>
        <taxon>Entomobryoidea</taxon>
        <taxon>Orchesellidae</taxon>
        <taxon>Orchesellinae</taxon>
        <taxon>Orchesella</taxon>
    </lineage>
</organism>
<comment type="caution">
    <text evidence="2">The sequence shown here is derived from an EMBL/GenBank/DDBJ whole genome shotgun (WGS) entry which is preliminary data.</text>
</comment>
<feature type="transmembrane region" description="Helical" evidence="1">
    <location>
        <begin position="210"/>
        <end position="231"/>
    </location>
</feature>
<sequence length="300" mass="34329">MANLFNAMMDFETRYAMEFQDYPPTAAATCEKNFLLLNTIFNSISAMGAHFKGSLSHPCIPHLIGYFFIEECQPSTQSAQISKNTDLAEEGFDKIWVKVVVVFMSWLLLSSYYISMNAELVCYLYLPGASFNRYLEILRKLMGNKNLHLNKPRLLRYISMFRQVQLMLISFNQIHRSAAIIGAVYQTVFLLTISSYGLLGLHSTLVPAQFMFFGSGILQTVTIIVFIFGTLGSVYRNSTNFNADVNGMNKLRMNRWFRKVLRSWPIQKVGFGKVNYMDSMTPFTLIQFSINCTLNMLLVE</sequence>
<name>A0ABP1RAZ7_9HEXA</name>
<keyword evidence="3" id="KW-1185">Reference proteome</keyword>
<evidence type="ECO:0000256" key="1">
    <source>
        <dbReference type="SAM" id="Phobius"/>
    </source>
</evidence>
<evidence type="ECO:0000313" key="2">
    <source>
        <dbReference type="EMBL" id="CAL8121091.1"/>
    </source>
</evidence>
<keyword evidence="1" id="KW-0812">Transmembrane</keyword>
<reference evidence="2 3" key="1">
    <citation type="submission" date="2024-08" db="EMBL/GenBank/DDBJ databases">
        <authorList>
            <person name="Cucini C."/>
            <person name="Frati F."/>
        </authorList>
    </citation>
    <scope>NUCLEOTIDE SEQUENCE [LARGE SCALE GENOMIC DNA]</scope>
</reference>
<protein>
    <recommendedName>
        <fullName evidence="4">Gustatory receptor</fullName>
    </recommendedName>
</protein>
<gene>
    <name evidence="2" type="ORF">ODALV1_LOCUS19214</name>
</gene>
<evidence type="ECO:0008006" key="4">
    <source>
        <dbReference type="Google" id="ProtNLM"/>
    </source>
</evidence>
<feature type="transmembrane region" description="Helical" evidence="1">
    <location>
        <begin position="178"/>
        <end position="198"/>
    </location>
</feature>